<dbReference type="GO" id="GO:0030288">
    <property type="term" value="C:outer membrane-bounded periplasmic space"/>
    <property type="evidence" value="ECO:0007669"/>
    <property type="project" value="InterPro"/>
</dbReference>
<dbReference type="EMBL" id="FMJD01000008">
    <property type="protein sequence ID" value="SCM76545.1"/>
    <property type="molecule type" value="Genomic_DNA"/>
</dbReference>
<dbReference type="NCBIfam" id="NF037995">
    <property type="entry name" value="TRAP_S1"/>
    <property type="match status" value="1"/>
</dbReference>
<gene>
    <name evidence="5" type="ORF">KL86PLE_40350</name>
</gene>
<dbReference type="Gene3D" id="3.40.190.170">
    <property type="entry name" value="Bacterial extracellular solute-binding protein, family 7"/>
    <property type="match status" value="1"/>
</dbReference>
<dbReference type="PANTHER" id="PTHR33376:SF4">
    <property type="entry name" value="SIALIC ACID-BINDING PERIPLASMIC PROTEIN SIAP"/>
    <property type="match status" value="1"/>
</dbReference>
<dbReference type="PROSITE" id="PS51318">
    <property type="entry name" value="TAT"/>
    <property type="match status" value="1"/>
</dbReference>
<reference evidence="5" key="1">
    <citation type="submission" date="2016-08" db="EMBL/GenBank/DDBJ databases">
        <authorList>
            <person name="Seilhamer J.J."/>
        </authorList>
    </citation>
    <scope>NUCLEOTIDE SEQUENCE</scope>
    <source>
        <strain evidence="5">86</strain>
    </source>
</reference>
<dbReference type="GO" id="GO:0055085">
    <property type="term" value="P:transmembrane transport"/>
    <property type="evidence" value="ECO:0007669"/>
    <property type="project" value="InterPro"/>
</dbReference>
<organism evidence="5">
    <name type="scientific">uncultured Pleomorphomonas sp</name>
    <dbReference type="NCBI Taxonomy" id="442121"/>
    <lineage>
        <taxon>Bacteria</taxon>
        <taxon>Pseudomonadati</taxon>
        <taxon>Pseudomonadota</taxon>
        <taxon>Alphaproteobacteria</taxon>
        <taxon>Hyphomicrobiales</taxon>
        <taxon>Pleomorphomonadaceae</taxon>
        <taxon>Pleomorphomonas</taxon>
        <taxon>environmental samples</taxon>
    </lineage>
</organism>
<keyword evidence="3" id="KW-0813">Transport</keyword>
<dbReference type="RefSeq" id="WP_288196695.1">
    <property type="nucleotide sequence ID" value="NZ_LT608334.1"/>
</dbReference>
<keyword evidence="4" id="KW-0732">Signal</keyword>
<proteinExistence type="inferred from homology"/>
<dbReference type="CDD" id="cd13603">
    <property type="entry name" value="PBP2_TRAP_Siap_TeaA_like"/>
    <property type="match status" value="1"/>
</dbReference>
<evidence type="ECO:0000256" key="3">
    <source>
        <dbReference type="ARBA" id="ARBA00022448"/>
    </source>
</evidence>
<dbReference type="PIRSF" id="PIRSF006470">
    <property type="entry name" value="DctB"/>
    <property type="match status" value="1"/>
</dbReference>
<comment type="similarity">
    <text evidence="2">Belongs to the bacterial solute-binding protein 7 family.</text>
</comment>
<evidence type="ECO:0000256" key="1">
    <source>
        <dbReference type="ARBA" id="ARBA00004196"/>
    </source>
</evidence>
<dbReference type="Pfam" id="PF03480">
    <property type="entry name" value="DctP"/>
    <property type="match status" value="1"/>
</dbReference>
<dbReference type="NCBIfam" id="TIGR00787">
    <property type="entry name" value="dctP"/>
    <property type="match status" value="1"/>
</dbReference>
<dbReference type="InterPro" id="IPR018389">
    <property type="entry name" value="DctP_fam"/>
</dbReference>
<comment type="subcellular location">
    <subcellularLocation>
        <location evidence="1">Cell envelope</location>
    </subcellularLocation>
</comment>
<evidence type="ECO:0000256" key="4">
    <source>
        <dbReference type="ARBA" id="ARBA00022729"/>
    </source>
</evidence>
<dbReference type="InterPro" id="IPR006311">
    <property type="entry name" value="TAT_signal"/>
</dbReference>
<evidence type="ECO:0000313" key="5">
    <source>
        <dbReference type="EMBL" id="SCM76545.1"/>
    </source>
</evidence>
<evidence type="ECO:0000256" key="2">
    <source>
        <dbReference type="ARBA" id="ARBA00009023"/>
    </source>
</evidence>
<dbReference type="AlphaFoldDB" id="A0A212LG71"/>
<dbReference type="PANTHER" id="PTHR33376">
    <property type="match status" value="1"/>
</dbReference>
<protein>
    <submittedName>
        <fullName evidence="5">TRAP dicarboxylate transporter, DctP subunit</fullName>
    </submittedName>
</protein>
<dbReference type="InterPro" id="IPR004682">
    <property type="entry name" value="TRAP_DctP"/>
</dbReference>
<dbReference type="InterPro" id="IPR038404">
    <property type="entry name" value="TRAP_DctP_sf"/>
</dbReference>
<sequence length="342" mass="36535">MKDHDIHLSRRALLKTSAIAGATSLTLLSAPSILRAAAPMRLTFGHGAAPGNPRTIAADKFAELVKEKSGGAIEVMVAGSEQLGSDPAMITALRTGALDMTANSQGPAAAVVPELAALGLPFLFEDGATAIRILNEKLQDGLTPKFEKVGVLPVGWWDNGIRHMTNGKRPLVQPGDLKGLKFRTPADPSTIALFEALGAATAQIAWSEVYVALQQGVVDGQENPLTNISSAKIYEVNPYVSLSAHKWESTPVLMSKMAWGRLDDNAREVVRGAMAEATALQISLSAEKAEELLAEFEANPAIKVNEVDRDAFRKKTASVIDSWQKEKSFGDFVKQLREAVGA</sequence>
<accession>A0A212LG71</accession>
<name>A0A212LG71_9HYPH</name>